<accession>A0A841KXS9</accession>
<dbReference type="PROSITE" id="PS51186">
    <property type="entry name" value="GNAT"/>
    <property type="match status" value="1"/>
</dbReference>
<proteinExistence type="predicted"/>
<dbReference type="Pfam" id="PF13302">
    <property type="entry name" value="Acetyltransf_3"/>
    <property type="match status" value="1"/>
</dbReference>
<sequence>MCIQFVLAQSKHCDLLFKWTNDIEVRNNSFRTDFVEYEEHKKWFYGKLNSGQCLLYICYHGEEAIGQVRIDLEEHIGVINYSVAKEYRGKGYGTNILKEVIEIIRSEKTNIKKLIGRVKHSNISSQKAFEKAAYDFVKAEEYIEYYKLI</sequence>
<feature type="domain" description="N-acetyltransferase" evidence="1">
    <location>
        <begin position="3"/>
        <end position="149"/>
    </location>
</feature>
<dbReference type="CDD" id="cd04301">
    <property type="entry name" value="NAT_SF"/>
    <property type="match status" value="1"/>
</dbReference>
<dbReference type="Proteomes" id="UP000579281">
    <property type="component" value="Unassembled WGS sequence"/>
</dbReference>
<keyword evidence="3" id="KW-1185">Reference proteome</keyword>
<name>A0A841KXS9_9FIRM</name>
<evidence type="ECO:0000259" key="1">
    <source>
        <dbReference type="PROSITE" id="PS51186"/>
    </source>
</evidence>
<dbReference type="PANTHER" id="PTHR43328">
    <property type="entry name" value="ACETYLTRANSFERASE-RELATED"/>
    <property type="match status" value="1"/>
</dbReference>
<evidence type="ECO:0000313" key="3">
    <source>
        <dbReference type="Proteomes" id="UP000579281"/>
    </source>
</evidence>
<dbReference type="PANTHER" id="PTHR43328:SF1">
    <property type="entry name" value="N-ACETYLTRANSFERASE DOMAIN-CONTAINING PROTEIN"/>
    <property type="match status" value="1"/>
</dbReference>
<dbReference type="EMBL" id="JACHEN010000009">
    <property type="protein sequence ID" value="MBB6215732.1"/>
    <property type="molecule type" value="Genomic_DNA"/>
</dbReference>
<dbReference type="InterPro" id="IPR000182">
    <property type="entry name" value="GNAT_dom"/>
</dbReference>
<dbReference type="GO" id="GO:0016747">
    <property type="term" value="F:acyltransferase activity, transferring groups other than amino-acyl groups"/>
    <property type="evidence" value="ECO:0007669"/>
    <property type="project" value="InterPro"/>
</dbReference>
<dbReference type="AlphaFoldDB" id="A0A841KXS9"/>
<evidence type="ECO:0000313" key="2">
    <source>
        <dbReference type="EMBL" id="MBB6215732.1"/>
    </source>
</evidence>
<gene>
    <name evidence="2" type="ORF">HNQ80_001821</name>
</gene>
<dbReference type="Gene3D" id="3.40.630.30">
    <property type="match status" value="1"/>
</dbReference>
<protein>
    <submittedName>
        <fullName evidence="2">Spore coat polysaccharide biosynthesis protein SpsF</fullName>
    </submittedName>
</protein>
<organism evidence="2 3">
    <name type="scientific">Anaerosolibacter carboniphilus</name>
    <dbReference type="NCBI Taxonomy" id="1417629"/>
    <lineage>
        <taxon>Bacteria</taxon>
        <taxon>Bacillati</taxon>
        <taxon>Bacillota</taxon>
        <taxon>Clostridia</taxon>
        <taxon>Peptostreptococcales</taxon>
        <taxon>Thermotaleaceae</taxon>
        <taxon>Anaerosolibacter</taxon>
    </lineage>
</organism>
<dbReference type="SUPFAM" id="SSF55729">
    <property type="entry name" value="Acyl-CoA N-acyltransferases (Nat)"/>
    <property type="match status" value="1"/>
</dbReference>
<reference evidence="2 3" key="1">
    <citation type="submission" date="2020-08" db="EMBL/GenBank/DDBJ databases">
        <title>Genomic Encyclopedia of Type Strains, Phase IV (KMG-IV): sequencing the most valuable type-strain genomes for metagenomic binning, comparative biology and taxonomic classification.</title>
        <authorList>
            <person name="Goeker M."/>
        </authorList>
    </citation>
    <scope>NUCLEOTIDE SEQUENCE [LARGE SCALE GENOMIC DNA]</scope>
    <source>
        <strain evidence="2 3">DSM 103526</strain>
    </source>
</reference>
<comment type="caution">
    <text evidence="2">The sequence shown here is derived from an EMBL/GenBank/DDBJ whole genome shotgun (WGS) entry which is preliminary data.</text>
</comment>
<dbReference type="InterPro" id="IPR016181">
    <property type="entry name" value="Acyl_CoA_acyltransferase"/>
</dbReference>
<dbReference type="RefSeq" id="WP_184310280.1">
    <property type="nucleotide sequence ID" value="NZ_JACHEN010000009.1"/>
</dbReference>